<dbReference type="GO" id="GO:0003700">
    <property type="term" value="F:DNA-binding transcription factor activity"/>
    <property type="evidence" value="ECO:0007669"/>
    <property type="project" value="InterPro"/>
</dbReference>
<keyword evidence="10" id="KW-1185">Reference proteome</keyword>
<dbReference type="Gene3D" id="2.20.25.80">
    <property type="entry name" value="WRKY domain"/>
    <property type="match status" value="1"/>
</dbReference>
<evidence type="ECO:0000256" key="7">
    <source>
        <dbReference type="SAM" id="MobiDB-lite"/>
    </source>
</evidence>
<dbReference type="FunFam" id="2.20.25.80:FF:000007">
    <property type="entry name" value="WRKY transcription factor 22"/>
    <property type="match status" value="1"/>
</dbReference>
<evidence type="ECO:0000313" key="10">
    <source>
        <dbReference type="Proteomes" id="UP000634136"/>
    </source>
</evidence>
<dbReference type="Proteomes" id="UP000634136">
    <property type="component" value="Unassembled WGS sequence"/>
</dbReference>
<dbReference type="SUPFAM" id="SSF118290">
    <property type="entry name" value="WRKY DNA-binding domain"/>
    <property type="match status" value="1"/>
</dbReference>
<evidence type="ECO:0000256" key="1">
    <source>
        <dbReference type="ARBA" id="ARBA00004123"/>
    </source>
</evidence>
<feature type="region of interest" description="Disordered" evidence="7">
    <location>
        <begin position="180"/>
        <end position="235"/>
    </location>
</feature>
<dbReference type="GO" id="GO:0005634">
    <property type="term" value="C:nucleus"/>
    <property type="evidence" value="ECO:0007669"/>
    <property type="project" value="UniProtKB-SubCell"/>
</dbReference>
<dbReference type="InterPro" id="IPR036576">
    <property type="entry name" value="WRKY_dom_sf"/>
</dbReference>
<dbReference type="EMBL" id="JAAIUW010000006">
    <property type="protein sequence ID" value="KAF7828222.1"/>
    <property type="molecule type" value="Genomic_DNA"/>
</dbReference>
<dbReference type="GO" id="GO:0000976">
    <property type="term" value="F:transcription cis-regulatory region binding"/>
    <property type="evidence" value="ECO:0007669"/>
    <property type="project" value="TreeGrafter"/>
</dbReference>
<name>A0A834TVI3_9FABA</name>
<dbReference type="Pfam" id="PF03106">
    <property type="entry name" value="WRKY"/>
    <property type="match status" value="1"/>
</dbReference>
<evidence type="ECO:0000313" key="9">
    <source>
        <dbReference type="EMBL" id="KAF7828222.1"/>
    </source>
</evidence>
<feature type="compositionally biased region" description="Basic residues" evidence="7">
    <location>
        <begin position="181"/>
        <end position="190"/>
    </location>
</feature>
<evidence type="ECO:0000256" key="2">
    <source>
        <dbReference type="ARBA" id="ARBA00023015"/>
    </source>
</evidence>
<evidence type="ECO:0000259" key="8">
    <source>
        <dbReference type="PROSITE" id="PS50811"/>
    </source>
</evidence>
<feature type="domain" description="WRKY" evidence="8">
    <location>
        <begin position="117"/>
        <end position="183"/>
    </location>
</feature>
<evidence type="ECO:0000256" key="4">
    <source>
        <dbReference type="ARBA" id="ARBA00023163"/>
    </source>
</evidence>
<comment type="similarity">
    <text evidence="6">Belongs to the WRKY group II-e family.</text>
</comment>
<dbReference type="PANTHER" id="PTHR32096:SF80">
    <property type="entry name" value="WRKY TRANSCRIPTION FACTOR 27-RELATED"/>
    <property type="match status" value="1"/>
</dbReference>
<dbReference type="AlphaFoldDB" id="A0A834TVI3"/>
<dbReference type="InterPro" id="IPR003657">
    <property type="entry name" value="WRKY_dom"/>
</dbReference>
<dbReference type="OrthoDB" id="1077642at2759"/>
<evidence type="ECO:0000256" key="6">
    <source>
        <dbReference type="ARBA" id="ARBA00060761"/>
    </source>
</evidence>
<dbReference type="SMART" id="SM00774">
    <property type="entry name" value="WRKY"/>
    <property type="match status" value="1"/>
</dbReference>
<evidence type="ECO:0000256" key="3">
    <source>
        <dbReference type="ARBA" id="ARBA00023125"/>
    </source>
</evidence>
<keyword evidence="3" id="KW-0238">DNA-binding</keyword>
<evidence type="ECO:0000256" key="5">
    <source>
        <dbReference type="ARBA" id="ARBA00023242"/>
    </source>
</evidence>
<comment type="caution">
    <text evidence="9">The sequence shown here is derived from an EMBL/GenBank/DDBJ whole genome shotgun (WGS) entry which is preliminary data.</text>
</comment>
<sequence>MDEVAYLMDWDLQAIVKGCSSSEALIDHPYPNHDDLLFTTTFPEFSETTSVLDELAELYKPFYPLSPPQKTIIPEQVIKASSSEELEVVVQADLQNPAISKSKRSKKNQNKRVVKQVTAEGLCDTWAWRKYGQKPIKGSPYPRSYYRCSSSKGCLARKQVERSHLDPAVFIVTYTAEHSHLHPPRTRRNKYSLSSETTTAQQPADQSSNSSPTSTTFEDQLVSKEKEEHVVEPVTADHSTGLASYDDWIPCIEELNGLGQEFALDAYFMDFDHT</sequence>
<keyword evidence="5" id="KW-0539">Nucleus</keyword>
<feature type="compositionally biased region" description="Polar residues" evidence="7">
    <location>
        <begin position="191"/>
        <end position="218"/>
    </location>
</feature>
<feature type="compositionally biased region" description="Basic and acidic residues" evidence="7">
    <location>
        <begin position="221"/>
        <end position="231"/>
    </location>
</feature>
<gene>
    <name evidence="9" type="ORF">G2W53_019386</name>
</gene>
<dbReference type="PROSITE" id="PS50811">
    <property type="entry name" value="WRKY"/>
    <property type="match status" value="1"/>
</dbReference>
<accession>A0A834TVI3</accession>
<organism evidence="9 10">
    <name type="scientific">Senna tora</name>
    <dbReference type="NCBI Taxonomy" id="362788"/>
    <lineage>
        <taxon>Eukaryota</taxon>
        <taxon>Viridiplantae</taxon>
        <taxon>Streptophyta</taxon>
        <taxon>Embryophyta</taxon>
        <taxon>Tracheophyta</taxon>
        <taxon>Spermatophyta</taxon>
        <taxon>Magnoliopsida</taxon>
        <taxon>eudicotyledons</taxon>
        <taxon>Gunneridae</taxon>
        <taxon>Pentapetalae</taxon>
        <taxon>rosids</taxon>
        <taxon>fabids</taxon>
        <taxon>Fabales</taxon>
        <taxon>Fabaceae</taxon>
        <taxon>Caesalpinioideae</taxon>
        <taxon>Cassia clade</taxon>
        <taxon>Senna</taxon>
    </lineage>
</organism>
<reference evidence="9" key="1">
    <citation type="submission" date="2020-09" db="EMBL/GenBank/DDBJ databases">
        <title>Genome-Enabled Discovery of Anthraquinone Biosynthesis in Senna tora.</title>
        <authorList>
            <person name="Kang S.-H."/>
            <person name="Pandey R.P."/>
            <person name="Lee C.-M."/>
            <person name="Sim J.-S."/>
            <person name="Jeong J.-T."/>
            <person name="Choi B.-S."/>
            <person name="Jung M."/>
            <person name="Ginzburg D."/>
            <person name="Zhao K."/>
            <person name="Won S.Y."/>
            <person name="Oh T.-J."/>
            <person name="Yu Y."/>
            <person name="Kim N.-H."/>
            <person name="Lee O.R."/>
            <person name="Lee T.-H."/>
            <person name="Bashyal P."/>
            <person name="Kim T.-S."/>
            <person name="Lee W.-H."/>
            <person name="Kawkins C."/>
            <person name="Kim C.-K."/>
            <person name="Kim J.S."/>
            <person name="Ahn B.O."/>
            <person name="Rhee S.Y."/>
            <person name="Sohng J.K."/>
        </authorList>
    </citation>
    <scope>NUCLEOTIDE SEQUENCE</scope>
    <source>
        <tissue evidence="9">Leaf</tissue>
    </source>
</reference>
<dbReference type="InterPro" id="IPR044810">
    <property type="entry name" value="WRKY_plant"/>
</dbReference>
<dbReference type="PANTHER" id="PTHR32096">
    <property type="entry name" value="WRKY TRANSCRIPTION FACTOR 30-RELATED-RELATED"/>
    <property type="match status" value="1"/>
</dbReference>
<proteinExistence type="inferred from homology"/>
<protein>
    <submittedName>
        <fullName evidence="9">Putative WRKY transcription factor 29</fullName>
    </submittedName>
</protein>
<keyword evidence="4" id="KW-0804">Transcription</keyword>
<comment type="subcellular location">
    <subcellularLocation>
        <location evidence="1">Nucleus</location>
    </subcellularLocation>
</comment>
<keyword evidence="2" id="KW-0805">Transcription regulation</keyword>